<keyword evidence="1" id="KW-0732">Signal</keyword>
<dbReference type="AlphaFoldDB" id="Q2G434"/>
<reference evidence="3" key="1">
    <citation type="submission" date="2006-01" db="EMBL/GenBank/DDBJ databases">
        <title>Complete sequence of Novosphingobium aromaticivorans DSM 12444.</title>
        <authorList>
            <consortium name="US DOE Joint Genome Institute"/>
            <person name="Copeland A."/>
            <person name="Lucas S."/>
            <person name="Lapidus A."/>
            <person name="Barry K."/>
            <person name="Detter J.C."/>
            <person name="Glavina T."/>
            <person name="Hammon N."/>
            <person name="Israni S."/>
            <person name="Pitluck S."/>
            <person name="Chain P."/>
            <person name="Malfatti S."/>
            <person name="Shin M."/>
            <person name="Vergez L."/>
            <person name="Schmutz J."/>
            <person name="Larimer F."/>
            <person name="Land M."/>
            <person name="Kyrpides N."/>
            <person name="Ivanova N."/>
            <person name="Fredrickson J."/>
            <person name="Balkwill D."/>
            <person name="Romine M.F."/>
            <person name="Richardson P."/>
        </authorList>
    </citation>
    <scope>NUCLEOTIDE SEQUENCE [LARGE SCALE GENOMIC DNA]</scope>
    <source>
        <strain evidence="3">ATCC 700278 / DSM 12444 / CCUG 56034 / CIP 105152 / NBRC 16084 / F199</strain>
    </source>
</reference>
<gene>
    <name evidence="2" type="ordered locus">Saro_2954</name>
</gene>
<dbReference type="EMBL" id="CP000248">
    <property type="protein sequence ID" value="ABD27389.1"/>
    <property type="molecule type" value="Genomic_DNA"/>
</dbReference>
<feature type="signal peptide" evidence="1">
    <location>
        <begin position="1"/>
        <end position="24"/>
    </location>
</feature>
<dbReference type="STRING" id="279238.Saro_2954"/>
<keyword evidence="3" id="KW-1185">Reference proteome</keyword>
<evidence type="ECO:0000313" key="3">
    <source>
        <dbReference type="Proteomes" id="UP000009134"/>
    </source>
</evidence>
<organism evidence="2 3">
    <name type="scientific">Novosphingobium aromaticivorans (strain ATCC 700278 / DSM 12444 / CCUG 56034 / CIP 105152 / NBRC 16084 / F199)</name>
    <dbReference type="NCBI Taxonomy" id="279238"/>
    <lineage>
        <taxon>Bacteria</taxon>
        <taxon>Pseudomonadati</taxon>
        <taxon>Pseudomonadota</taxon>
        <taxon>Alphaproteobacteria</taxon>
        <taxon>Sphingomonadales</taxon>
        <taxon>Sphingomonadaceae</taxon>
        <taxon>Novosphingobium</taxon>
    </lineage>
</organism>
<evidence type="ECO:0000313" key="2">
    <source>
        <dbReference type="EMBL" id="ABD27389.1"/>
    </source>
</evidence>
<name>Q2G434_NOVAD</name>
<sequence>MNAKSILTALAGIALVAVPVAVSAHGSMKPSHGGVVTMSGEIMVELVRGPRGVDVYVSEEDEPIAASGLNAKLTVTAAGAKKDAPLVAQAGNKLSAPGLKVPAGAKVVVSLVDKRDGAKTFATFNVK</sequence>
<dbReference type="HOGENOM" id="CLU_125436_1_0_5"/>
<evidence type="ECO:0000256" key="1">
    <source>
        <dbReference type="SAM" id="SignalP"/>
    </source>
</evidence>
<dbReference type="KEGG" id="nar:Saro_2954"/>
<dbReference type="Proteomes" id="UP000009134">
    <property type="component" value="Chromosome"/>
</dbReference>
<proteinExistence type="predicted"/>
<protein>
    <submittedName>
        <fullName evidence="2">Uncharacterized protein</fullName>
    </submittedName>
</protein>
<accession>Q2G434</accession>
<dbReference type="eggNOG" id="ENOG5032TKC">
    <property type="taxonomic scope" value="Bacteria"/>
</dbReference>
<feature type="chain" id="PRO_5004208288" evidence="1">
    <location>
        <begin position="25"/>
        <end position="127"/>
    </location>
</feature>
<dbReference type="RefSeq" id="WP_011446593.1">
    <property type="nucleotide sequence ID" value="NC_007794.1"/>
</dbReference>